<dbReference type="AlphaFoldDB" id="A0A5J4Z513"/>
<reference evidence="2" key="1">
    <citation type="journal article" date="2019" name="Nat. Commun.">
        <title>Expansion of phycobilisome linker gene families in mesophilic red algae.</title>
        <authorList>
            <person name="Lee J."/>
            <person name="Kim D."/>
            <person name="Bhattacharya D."/>
            <person name="Yoon H.S."/>
        </authorList>
    </citation>
    <scope>NUCLEOTIDE SEQUENCE [LARGE SCALE GENOMIC DNA]</scope>
    <source>
        <strain evidence="2">CCMP 1328</strain>
    </source>
</reference>
<sequence>MPFCSPRAPTWGTTQREKSHVTRYCSSLTHSSKPWSSCSLFVRSSPNTRLRVDGILHRRAKTLRQKAELRMAGAAVLLCVTGVVLETLATDSESSKKLLVGCANAKEVVALLTRAGALHSRILEVNGIDAKVDNTTILLDSDTAPSHLALSVSAEPDILTNVFSQGAVVALIVKNASPAKGQWRFKEPVVVDGRGLEPSLLPDIPQTIEYALCCAQKASRQCLEQERGPALRFAVELPSGRFRENTAGGIGMVRNHRVWMAQSSILARKYAEMFRGVRIRLVLGAPPELEQKLVWLDQQLLPDVVRDEHWHTSASDYDVLIISSVSGSQKSDVERVVGATHQNVCVVLFNCFLDLPLQDHFGSFPYAYCFRFYENVGATSKETPDEDAWNTFVEVSPFELEYVRTVHSRNSWWPSRASLEREFVDAGLRRFSRGTGYFTRPEGYRSAGFWPFMSPAMPFCWPVTEKEIHLLRRSRKRSLLGFEF</sequence>
<keyword evidence="2" id="KW-1185">Reference proteome</keyword>
<organism evidence="1 2">
    <name type="scientific">Porphyridium purpureum</name>
    <name type="common">Red alga</name>
    <name type="synonym">Porphyridium cruentum</name>
    <dbReference type="NCBI Taxonomy" id="35688"/>
    <lineage>
        <taxon>Eukaryota</taxon>
        <taxon>Rhodophyta</taxon>
        <taxon>Bangiophyceae</taxon>
        <taxon>Porphyridiales</taxon>
        <taxon>Porphyridiaceae</taxon>
        <taxon>Porphyridium</taxon>
    </lineage>
</organism>
<name>A0A5J4Z513_PORPP</name>
<proteinExistence type="predicted"/>
<accession>A0A5J4Z513</accession>
<gene>
    <name evidence="1" type="ORF">FVE85_5272</name>
</gene>
<protein>
    <submittedName>
        <fullName evidence="1">Uncharacterized protein</fullName>
    </submittedName>
</protein>
<evidence type="ECO:0000313" key="1">
    <source>
        <dbReference type="EMBL" id="KAA8497687.1"/>
    </source>
</evidence>
<evidence type="ECO:0000313" key="2">
    <source>
        <dbReference type="Proteomes" id="UP000324585"/>
    </source>
</evidence>
<dbReference type="Proteomes" id="UP000324585">
    <property type="component" value="Unassembled WGS sequence"/>
</dbReference>
<comment type="caution">
    <text evidence="1">The sequence shown here is derived from an EMBL/GenBank/DDBJ whole genome shotgun (WGS) entry which is preliminary data.</text>
</comment>
<dbReference type="EMBL" id="VRMN01000001">
    <property type="protein sequence ID" value="KAA8497687.1"/>
    <property type="molecule type" value="Genomic_DNA"/>
</dbReference>